<gene>
    <name evidence="1" type="ORF">Pas1_07355</name>
</gene>
<evidence type="ECO:0000313" key="1">
    <source>
        <dbReference type="EMBL" id="AWW50209.1"/>
    </source>
</evidence>
<dbReference type="Proteomes" id="UP000248592">
    <property type="component" value="Chromosome"/>
</dbReference>
<dbReference type="AlphaFoldDB" id="A0A2Z4JUA3"/>
<name>A0A2Z4JUA3_9BURK</name>
<reference evidence="2" key="1">
    <citation type="submission" date="2018-06" db="EMBL/GenBank/DDBJ databases">
        <title>Description of a new Polynucleobacter species.</title>
        <authorList>
            <person name="Hahn M.W."/>
        </authorList>
    </citation>
    <scope>NUCLEOTIDE SEQUENCE [LARGE SCALE GENOMIC DNA]</scope>
    <source>
        <strain evidence="2">MG-25-Pas1-D2</strain>
    </source>
</reference>
<dbReference type="EMBL" id="CP030085">
    <property type="protein sequence ID" value="AWW50209.1"/>
    <property type="molecule type" value="Genomic_DNA"/>
</dbReference>
<proteinExistence type="predicted"/>
<accession>A0A2Z4JUA3</accession>
<protein>
    <submittedName>
        <fullName evidence="1">Uncharacterized protein</fullName>
    </submittedName>
</protein>
<organism evidence="1 2">
    <name type="scientific">Polynucleobacter paneuropaeus</name>
    <dbReference type="NCBI Taxonomy" id="2527775"/>
    <lineage>
        <taxon>Bacteria</taxon>
        <taxon>Pseudomonadati</taxon>
        <taxon>Pseudomonadota</taxon>
        <taxon>Betaproteobacteria</taxon>
        <taxon>Burkholderiales</taxon>
        <taxon>Burkholderiaceae</taxon>
        <taxon>Polynucleobacter</taxon>
    </lineage>
</organism>
<evidence type="ECO:0000313" key="2">
    <source>
        <dbReference type="Proteomes" id="UP000248592"/>
    </source>
</evidence>
<sequence length="64" mass="7832">MIWVYFPNSEQKTRFKNHFRVLKKSKSFECIFTIVKFLKSIHFFEKSVDTLFLLLKNLCTLNRK</sequence>